<dbReference type="EMBL" id="KZ678376">
    <property type="protein sequence ID" value="PSS03214.1"/>
    <property type="molecule type" value="Genomic_DNA"/>
</dbReference>
<dbReference type="PANTHER" id="PTHR19836">
    <property type="entry name" value="30S RIBOSOMAL PROTEIN S14"/>
    <property type="match status" value="1"/>
</dbReference>
<name>A0A2T3ALH6_9PEZI</name>
<organism evidence="4 5">
    <name type="scientific">Coniella lustricola</name>
    <dbReference type="NCBI Taxonomy" id="2025994"/>
    <lineage>
        <taxon>Eukaryota</taxon>
        <taxon>Fungi</taxon>
        <taxon>Dikarya</taxon>
        <taxon>Ascomycota</taxon>
        <taxon>Pezizomycotina</taxon>
        <taxon>Sordariomycetes</taxon>
        <taxon>Sordariomycetidae</taxon>
        <taxon>Diaporthales</taxon>
        <taxon>Schizoparmaceae</taxon>
        <taxon>Coniella</taxon>
    </lineage>
</organism>
<dbReference type="PROSITE" id="PS00527">
    <property type="entry name" value="RIBOSOMAL_S14"/>
    <property type="match status" value="1"/>
</dbReference>
<reference evidence="4 5" key="1">
    <citation type="journal article" date="2018" name="Mycol. Prog.">
        <title>Coniella lustricola, a new species from submerged detritus.</title>
        <authorList>
            <person name="Raudabaugh D.B."/>
            <person name="Iturriaga T."/>
            <person name="Carver A."/>
            <person name="Mondo S."/>
            <person name="Pangilinan J."/>
            <person name="Lipzen A."/>
            <person name="He G."/>
            <person name="Amirebrahimi M."/>
            <person name="Grigoriev I.V."/>
            <person name="Miller A.N."/>
        </authorList>
    </citation>
    <scope>NUCLEOTIDE SEQUENCE [LARGE SCALE GENOMIC DNA]</scope>
    <source>
        <strain evidence="4 5">B22-T-1</strain>
    </source>
</reference>
<evidence type="ECO:0000313" key="4">
    <source>
        <dbReference type="EMBL" id="PSS03214.1"/>
    </source>
</evidence>
<dbReference type="SUPFAM" id="SSF57716">
    <property type="entry name" value="Glucocorticoid receptor-like (DNA-binding domain)"/>
    <property type="match status" value="1"/>
</dbReference>
<dbReference type="GO" id="GO:0006412">
    <property type="term" value="P:translation"/>
    <property type="evidence" value="ECO:0007669"/>
    <property type="project" value="InterPro"/>
</dbReference>
<dbReference type="InterPro" id="IPR001209">
    <property type="entry name" value="Ribosomal_uS14"/>
</dbReference>
<dbReference type="InterPro" id="IPR018271">
    <property type="entry name" value="Ribosomal_uS14_CS"/>
</dbReference>
<dbReference type="STRING" id="2025994.A0A2T3ALH6"/>
<keyword evidence="2 4" id="KW-0689">Ribosomal protein</keyword>
<protein>
    <submittedName>
        <fullName evidence="4">Mitochondrial 40S ribosomal protein MRP2</fullName>
    </submittedName>
</protein>
<evidence type="ECO:0000256" key="1">
    <source>
        <dbReference type="ARBA" id="ARBA00009083"/>
    </source>
</evidence>
<evidence type="ECO:0000256" key="3">
    <source>
        <dbReference type="ARBA" id="ARBA00023274"/>
    </source>
</evidence>
<proteinExistence type="inferred from homology"/>
<keyword evidence="3" id="KW-0687">Ribonucleoprotein</keyword>
<dbReference type="InParanoid" id="A0A2T3ALH6"/>
<dbReference type="NCBIfam" id="NF006477">
    <property type="entry name" value="PRK08881.1"/>
    <property type="match status" value="1"/>
</dbReference>
<evidence type="ECO:0000256" key="2">
    <source>
        <dbReference type="ARBA" id="ARBA00022980"/>
    </source>
</evidence>
<comment type="similarity">
    <text evidence="1">Belongs to the universal ribosomal protein uS14 family.</text>
</comment>
<dbReference type="AlphaFoldDB" id="A0A2T3ALH6"/>
<keyword evidence="5" id="KW-1185">Reference proteome</keyword>
<dbReference type="Pfam" id="PF00253">
    <property type="entry name" value="Ribosomal_S14"/>
    <property type="match status" value="1"/>
</dbReference>
<dbReference type="Gene3D" id="1.10.287.1480">
    <property type="match status" value="1"/>
</dbReference>
<accession>A0A2T3ALH6</accession>
<dbReference type="GO" id="GO:0005763">
    <property type="term" value="C:mitochondrial small ribosomal subunit"/>
    <property type="evidence" value="ECO:0007669"/>
    <property type="project" value="TreeGrafter"/>
</dbReference>
<sequence length="113" mass="13277">MSLWRCKKIDLGGYINNKIIRDHTKRKVYEKFETERQALRYIIRNTTLPPRVRAEAQLQLTQMHVYTNPTQIKNRCILGGRGRGILRDFKMSRFNFRLQAIAGSIPGVQKASW</sequence>
<evidence type="ECO:0000313" key="5">
    <source>
        <dbReference type="Proteomes" id="UP000241462"/>
    </source>
</evidence>
<gene>
    <name evidence="4" type="ORF">BD289DRAFT_421559</name>
</gene>
<dbReference type="Proteomes" id="UP000241462">
    <property type="component" value="Unassembled WGS sequence"/>
</dbReference>
<dbReference type="FunCoup" id="A0A2T3ALH6">
    <property type="interactions" value="523"/>
</dbReference>
<dbReference type="FunFam" id="1.10.287.1480:FF:000001">
    <property type="entry name" value="30S ribosomal protein S14"/>
    <property type="match status" value="1"/>
</dbReference>
<dbReference type="GO" id="GO:0003735">
    <property type="term" value="F:structural constituent of ribosome"/>
    <property type="evidence" value="ECO:0007669"/>
    <property type="project" value="InterPro"/>
</dbReference>
<dbReference type="PANTHER" id="PTHR19836:SF19">
    <property type="entry name" value="SMALL RIBOSOMAL SUBUNIT PROTEIN US14M"/>
    <property type="match status" value="1"/>
</dbReference>
<dbReference type="OrthoDB" id="413436at2759"/>